<evidence type="ECO:0000256" key="1">
    <source>
        <dbReference type="ARBA" id="ARBA00022741"/>
    </source>
</evidence>
<proteinExistence type="predicted"/>
<evidence type="ECO:0000259" key="5">
    <source>
        <dbReference type="SMART" id="SM00797"/>
    </source>
</evidence>
<gene>
    <name evidence="6" type="primary">pxpB</name>
    <name evidence="6" type="ORF">EAV92_14095</name>
</gene>
<accession>A0A3G3K0G1</accession>
<dbReference type="SMART" id="SM00796">
    <property type="entry name" value="AHS1"/>
    <property type="match status" value="1"/>
</dbReference>
<dbReference type="GO" id="GO:0017168">
    <property type="term" value="F:5-oxoprolinase (ATP-hydrolyzing) activity"/>
    <property type="evidence" value="ECO:0007669"/>
    <property type="project" value="UniProtKB-EC"/>
</dbReference>
<dbReference type="InterPro" id="IPR052708">
    <property type="entry name" value="PxpC"/>
</dbReference>
<keyword evidence="7" id="KW-1185">Reference proteome</keyword>
<dbReference type="Proteomes" id="UP000269097">
    <property type="component" value="Chromosome"/>
</dbReference>
<dbReference type="SMART" id="SM00797">
    <property type="entry name" value="AHS2"/>
    <property type="match status" value="1"/>
</dbReference>
<feature type="domain" description="Carboxyltransferase" evidence="5">
    <location>
        <begin position="282"/>
        <end position="583"/>
    </location>
</feature>
<organism evidence="6 7">
    <name type="scientific">Cohnella candidum</name>
    <dbReference type="NCBI Taxonomy" id="2674991"/>
    <lineage>
        <taxon>Bacteria</taxon>
        <taxon>Bacillati</taxon>
        <taxon>Bacillota</taxon>
        <taxon>Bacilli</taxon>
        <taxon>Bacillales</taxon>
        <taxon>Paenibacillaceae</taxon>
        <taxon>Cohnella</taxon>
    </lineage>
</organism>
<dbReference type="InterPro" id="IPR003778">
    <property type="entry name" value="CT_A_B"/>
</dbReference>
<feature type="domain" description="Carboxyltransferase" evidence="4">
    <location>
        <begin position="4"/>
        <end position="218"/>
    </location>
</feature>
<evidence type="ECO:0000313" key="7">
    <source>
        <dbReference type="Proteomes" id="UP000269097"/>
    </source>
</evidence>
<evidence type="ECO:0000256" key="2">
    <source>
        <dbReference type="ARBA" id="ARBA00022801"/>
    </source>
</evidence>
<dbReference type="InterPro" id="IPR003833">
    <property type="entry name" value="CT_C_D"/>
</dbReference>
<evidence type="ECO:0000256" key="3">
    <source>
        <dbReference type="ARBA" id="ARBA00022840"/>
    </source>
</evidence>
<reference evidence="6 7" key="1">
    <citation type="submission" date="2018-10" db="EMBL/GenBank/DDBJ databases">
        <title>Genome Sequence of Cohnella sp.</title>
        <authorList>
            <person name="Srinivasan S."/>
            <person name="Kim M.K."/>
        </authorList>
    </citation>
    <scope>NUCLEOTIDE SEQUENCE [LARGE SCALE GENOMIC DNA]</scope>
    <source>
        <strain evidence="6 7">18JY8-7</strain>
    </source>
</reference>
<dbReference type="EC" id="3.5.2.9" evidence="6"/>
<dbReference type="PANTHER" id="PTHR43309">
    <property type="entry name" value="5-OXOPROLINASE SUBUNIT C"/>
    <property type="match status" value="1"/>
</dbReference>
<dbReference type="PANTHER" id="PTHR43309:SF3">
    <property type="entry name" value="5-OXOPROLINASE SUBUNIT C"/>
    <property type="match status" value="1"/>
</dbReference>
<dbReference type="SUPFAM" id="SSF50891">
    <property type="entry name" value="Cyclophilin-like"/>
    <property type="match status" value="2"/>
</dbReference>
<sequence length="599" mass="64088">MERMRMFPLGDAAFLFSWTEEDGTTPSGIAARAARLRKQGWTGLRDVVPAYRTLAVHLNLRELAGAARRAGRSLAAEVERLAERLYRALVDEADGVPAEADRHIRLRVAYGGENGPDLNACAERSGMSSERFVEAHSSVVYAVAMIGFAPGFPYLSGLPEELAQPRLPSPRRKVPAGSVGVAGGQTGVYPVDSPGGWQLIGRTAERLFRPEAREPFLLAPGDRVSFVPVPAEEIEKPEEREFEPVTASGNGSSFRAEEIGLEVIKPGLLTTIQDAGRYGWLAYGVTEGGAMDTVSMRTANALVGNPEDAAVLEMTLLGASLKLRRDLLCAICGADMEARADGMSLPTDRPVWLRAGTFLEFGRAVRGCRAYLAVAGGIAVPPALGSRSTDDRAGLGGIAGQALASGDWVPVGPLPRESGRLAAVLKEQADRRAASWQAVSWHAGRIADNVAPSGSRAILRLVAGAEWEEFGEEGYRRLLEEEYRVEASSDRMGVRLSGPPIERNLQVELASHGVAPGTMQIPADGRPIILAAGCQPTGGYPKIAHVIGADLPLLAQLRPGDAVRFRLVGLEDAWAAWETTERNLHLLQAGVRHKEGGNS</sequence>
<dbReference type="KEGG" id="coh:EAV92_14095"/>
<dbReference type="EMBL" id="CP033433">
    <property type="protein sequence ID" value="AYQ73611.1"/>
    <property type="molecule type" value="Genomic_DNA"/>
</dbReference>
<dbReference type="InterPro" id="IPR010016">
    <property type="entry name" value="PxpB"/>
</dbReference>
<name>A0A3G3K0G1_9BACL</name>
<protein>
    <submittedName>
        <fullName evidence="6">5-oxoprolinase subunit PxpB</fullName>
        <ecNumber evidence="6">3.5.2.9</ecNumber>
    </submittedName>
</protein>
<dbReference type="GO" id="GO:0005524">
    <property type="term" value="F:ATP binding"/>
    <property type="evidence" value="ECO:0007669"/>
    <property type="project" value="UniProtKB-KW"/>
</dbReference>
<keyword evidence="3" id="KW-0067">ATP-binding</keyword>
<keyword evidence="2 6" id="KW-0378">Hydrolase</keyword>
<keyword evidence="1" id="KW-0547">Nucleotide-binding</keyword>
<evidence type="ECO:0000313" key="6">
    <source>
        <dbReference type="EMBL" id="AYQ73611.1"/>
    </source>
</evidence>
<dbReference type="AlphaFoldDB" id="A0A3G3K0G1"/>
<dbReference type="SUPFAM" id="SSF160467">
    <property type="entry name" value="PH0987 N-terminal domain-like"/>
    <property type="match status" value="1"/>
</dbReference>
<evidence type="ECO:0000259" key="4">
    <source>
        <dbReference type="SMART" id="SM00796"/>
    </source>
</evidence>
<dbReference type="InterPro" id="IPR029000">
    <property type="entry name" value="Cyclophilin-like_dom_sf"/>
</dbReference>
<dbReference type="Gene3D" id="3.30.1360.40">
    <property type="match status" value="1"/>
</dbReference>
<dbReference type="NCBIfam" id="TIGR00724">
    <property type="entry name" value="urea_amlyse_rel"/>
    <property type="match status" value="1"/>
</dbReference>
<dbReference type="NCBIfam" id="TIGR00370">
    <property type="entry name" value="5-oxoprolinase subunit PxpB"/>
    <property type="match status" value="1"/>
</dbReference>
<dbReference type="Pfam" id="PF02682">
    <property type="entry name" value="CT_C_D"/>
    <property type="match status" value="1"/>
</dbReference>
<dbReference type="Gene3D" id="2.40.100.10">
    <property type="entry name" value="Cyclophilin-like"/>
    <property type="match status" value="2"/>
</dbReference>
<dbReference type="Pfam" id="PF02626">
    <property type="entry name" value="CT_A_B"/>
    <property type="match status" value="1"/>
</dbReference>